<evidence type="ECO:0000313" key="3">
    <source>
        <dbReference type="Proteomes" id="UP000218113"/>
    </source>
</evidence>
<evidence type="ECO:0000256" key="1">
    <source>
        <dbReference type="SAM" id="Phobius"/>
    </source>
</evidence>
<keyword evidence="1" id="KW-0472">Membrane</keyword>
<sequence>MTSNTGMMIYFGLVIVVASILAFYQAETWIVASLMFLSFIYAGLAFFNKGDMLFGYSSLIFSSLLKEKDTVNFIDWEILSKAMENKDDKSISGVENTACVVTVLSSYKDIDIKGLSEEMLTVHAFTKLGNGHFIKIKFDNAERVIPEWWITSVGRK</sequence>
<feature type="transmembrane region" description="Helical" evidence="1">
    <location>
        <begin position="30"/>
        <end position="47"/>
    </location>
</feature>
<organism evidence="2 3">
    <name type="scientific">SAR324 cluster bacterium</name>
    <dbReference type="NCBI Taxonomy" id="2024889"/>
    <lineage>
        <taxon>Bacteria</taxon>
        <taxon>Deltaproteobacteria</taxon>
        <taxon>SAR324 cluster</taxon>
    </lineage>
</organism>
<keyword evidence="1" id="KW-0812">Transmembrane</keyword>
<dbReference type="EMBL" id="NVSR01000007">
    <property type="protein sequence ID" value="PCI30200.1"/>
    <property type="molecule type" value="Genomic_DNA"/>
</dbReference>
<keyword evidence="1" id="KW-1133">Transmembrane helix</keyword>
<dbReference type="Proteomes" id="UP000218113">
    <property type="component" value="Unassembled WGS sequence"/>
</dbReference>
<gene>
    <name evidence="2" type="ORF">COB67_02625</name>
</gene>
<reference evidence="3" key="1">
    <citation type="submission" date="2017-08" db="EMBL/GenBank/DDBJ databases">
        <title>A dynamic microbial community with high functional redundancy inhabits the cold, oxic subseafloor aquifer.</title>
        <authorList>
            <person name="Tully B.J."/>
            <person name="Wheat C.G."/>
            <person name="Glazer B.T."/>
            <person name="Huber J.A."/>
        </authorList>
    </citation>
    <scope>NUCLEOTIDE SEQUENCE [LARGE SCALE GENOMIC DNA]</scope>
</reference>
<dbReference type="AlphaFoldDB" id="A0A2A4T9A2"/>
<comment type="caution">
    <text evidence="2">The sequence shown here is derived from an EMBL/GenBank/DDBJ whole genome shotgun (WGS) entry which is preliminary data.</text>
</comment>
<proteinExistence type="predicted"/>
<accession>A0A2A4T9A2</accession>
<evidence type="ECO:0000313" key="2">
    <source>
        <dbReference type="EMBL" id="PCI30200.1"/>
    </source>
</evidence>
<feature type="transmembrane region" description="Helical" evidence="1">
    <location>
        <begin position="7"/>
        <end position="24"/>
    </location>
</feature>
<name>A0A2A4T9A2_9DELT</name>
<protein>
    <submittedName>
        <fullName evidence="2">Uncharacterized protein</fullName>
    </submittedName>
</protein>